<evidence type="ECO:0000313" key="3">
    <source>
        <dbReference type="Proteomes" id="UP000410984"/>
    </source>
</evidence>
<dbReference type="EMBL" id="CABFPH010000002">
    <property type="protein sequence ID" value="VUD69634.1"/>
    <property type="molecule type" value="Genomic_DNA"/>
</dbReference>
<name>A0A509E7K5_9HYPH</name>
<gene>
    <name evidence="2" type="ORF">MET9862_00189</name>
</gene>
<feature type="region of interest" description="Disordered" evidence="1">
    <location>
        <begin position="1"/>
        <end position="52"/>
    </location>
</feature>
<evidence type="ECO:0000313" key="2">
    <source>
        <dbReference type="EMBL" id="VUD69634.1"/>
    </source>
</evidence>
<evidence type="ECO:0000256" key="1">
    <source>
        <dbReference type="SAM" id="MobiDB-lite"/>
    </source>
</evidence>
<feature type="compositionally biased region" description="Basic and acidic residues" evidence="1">
    <location>
        <begin position="36"/>
        <end position="52"/>
    </location>
</feature>
<keyword evidence="3" id="KW-1185">Reference proteome</keyword>
<proteinExistence type="predicted"/>
<sequence>MARIPNTGRAASVSPEDFNERVKRLLADKPAPLNAKEPRKAAPRGVKPDPKR</sequence>
<feature type="compositionally biased region" description="Basic and acidic residues" evidence="1">
    <location>
        <begin position="18"/>
        <end position="27"/>
    </location>
</feature>
<reference evidence="2 3" key="1">
    <citation type="submission" date="2019-06" db="EMBL/GenBank/DDBJ databases">
        <authorList>
            <person name="Rodrigo-Torres L."/>
            <person name="Arahal R. D."/>
            <person name="Lucena T."/>
        </authorList>
    </citation>
    <scope>NUCLEOTIDE SEQUENCE [LARGE SCALE GENOMIC DNA]</scope>
    <source>
        <strain evidence="2 3">SB0023/3</strain>
    </source>
</reference>
<organism evidence="2 3">
    <name type="scientific">Methylobacterium symbioticum</name>
    <dbReference type="NCBI Taxonomy" id="2584084"/>
    <lineage>
        <taxon>Bacteria</taxon>
        <taxon>Pseudomonadati</taxon>
        <taxon>Pseudomonadota</taxon>
        <taxon>Alphaproteobacteria</taxon>
        <taxon>Hyphomicrobiales</taxon>
        <taxon>Methylobacteriaceae</taxon>
        <taxon>Methylobacterium</taxon>
    </lineage>
</organism>
<dbReference type="Proteomes" id="UP000410984">
    <property type="component" value="Unassembled WGS sequence"/>
</dbReference>
<protein>
    <submittedName>
        <fullName evidence="2">Uncharacterized protein</fullName>
    </submittedName>
</protein>
<accession>A0A509E7K5</accession>
<dbReference type="AlphaFoldDB" id="A0A509E7K5"/>